<keyword evidence="1" id="KW-1133">Transmembrane helix</keyword>
<keyword evidence="1" id="KW-0812">Transmembrane</keyword>
<feature type="transmembrane region" description="Helical" evidence="1">
    <location>
        <begin position="51"/>
        <end position="73"/>
    </location>
</feature>
<dbReference type="AlphaFoldDB" id="A0A0F9CC18"/>
<dbReference type="SUPFAM" id="SSF56954">
    <property type="entry name" value="Outer membrane efflux proteins (OEP)"/>
    <property type="match status" value="1"/>
</dbReference>
<comment type="caution">
    <text evidence="2">The sequence shown here is derived from an EMBL/GenBank/DDBJ whole genome shotgun (WGS) entry which is preliminary data.</text>
</comment>
<dbReference type="Gene3D" id="1.20.1600.10">
    <property type="entry name" value="Outer membrane efflux proteins (OEP)"/>
    <property type="match status" value="1"/>
</dbReference>
<sequence>MCVCAALSVAFAAMKLVLATVLVVLVTAAAVAQFVLLILKTDGEAGFSHHTVALPAFIAFPLATAVFGALAVWELRNLGFGNAALIRERRSEHQQARLNVGEVRNAVAAQIVRSYYQARLRRDQIEAARRQVEAAAEALPLNFKGILGGQLRAIEGLQAVD</sequence>
<reference evidence="2" key="1">
    <citation type="journal article" date="2015" name="Nature">
        <title>Complex archaea that bridge the gap between prokaryotes and eukaryotes.</title>
        <authorList>
            <person name="Spang A."/>
            <person name="Saw J.H."/>
            <person name="Jorgensen S.L."/>
            <person name="Zaremba-Niedzwiedzka K."/>
            <person name="Martijn J."/>
            <person name="Lind A.E."/>
            <person name="van Eijk R."/>
            <person name="Schleper C."/>
            <person name="Guy L."/>
            <person name="Ettema T.J."/>
        </authorList>
    </citation>
    <scope>NUCLEOTIDE SEQUENCE</scope>
</reference>
<evidence type="ECO:0000256" key="1">
    <source>
        <dbReference type="SAM" id="Phobius"/>
    </source>
</evidence>
<protein>
    <submittedName>
        <fullName evidence="2">Uncharacterized protein</fullName>
    </submittedName>
</protein>
<gene>
    <name evidence="2" type="ORF">LCGC14_2684570</name>
</gene>
<feature type="transmembrane region" description="Helical" evidence="1">
    <location>
        <begin position="16"/>
        <end position="39"/>
    </location>
</feature>
<accession>A0A0F9CC18</accession>
<evidence type="ECO:0000313" key="2">
    <source>
        <dbReference type="EMBL" id="KKK94266.1"/>
    </source>
</evidence>
<name>A0A0F9CC18_9ZZZZ</name>
<dbReference type="EMBL" id="LAZR01047419">
    <property type="protein sequence ID" value="KKK94266.1"/>
    <property type="molecule type" value="Genomic_DNA"/>
</dbReference>
<organism evidence="2">
    <name type="scientific">marine sediment metagenome</name>
    <dbReference type="NCBI Taxonomy" id="412755"/>
    <lineage>
        <taxon>unclassified sequences</taxon>
        <taxon>metagenomes</taxon>
        <taxon>ecological metagenomes</taxon>
    </lineage>
</organism>
<keyword evidence="1" id="KW-0472">Membrane</keyword>
<feature type="non-terminal residue" evidence="2">
    <location>
        <position position="161"/>
    </location>
</feature>
<proteinExistence type="predicted"/>
<dbReference type="GO" id="GO:0015562">
    <property type="term" value="F:efflux transmembrane transporter activity"/>
    <property type="evidence" value="ECO:0007669"/>
    <property type="project" value="InterPro"/>
</dbReference>